<sequence>MGNEQQQTTPPLPSQRLSVFEKLARSAAAKLMTIFFLVILLLIPMEWLHSLIGERRDRERQVSQEIASKWGQSQVISGPILGVPYTRKQVEKKVDDAGKAKTAEFIEKDYVFLTANKTAFSAEVSPQYLKRGIYQTVTYNAQLKLKGNFDEIDFSKLDVHPEDLDWDHAKLFIGVSDLKGLTSSPHLEWGSEKKQFEMGNGEVALFERTMVSEIALPDKSTMGEFAIDLAVRGSRSLTFFPTARESVIDVSGAWSSPSFNGGFLPEKRTVNADSFAANWSIPSFGRKIPQQWMAAREILYQAPVGTASDYTDAVSADYIAYSDGTTEMVSAPAVTGSSLQKSSMQDMVQINFLESVNNYQKTTRVAKYGILVILLTFTALFFTEIIKKQRVHIVQYILIGAAMVLFYSLLLAIGEHLGFNWSYLISSVATIALIASFIYAITKARTISVVFSMILALFYAFIYLLMQLQDFSLIVGTIGVFIILAILMRLSTRVNWNNFGNS</sequence>
<gene>
    <name evidence="2" type="ORF">DI53_2575</name>
</gene>
<reference evidence="2 3" key="2">
    <citation type="journal article" date="2015" name="PLoS ONE">
        <title>Whole-Genome Optical Mapping and Finished Genome Sequence of Sphingobacterium deserti sp. nov., a New Species Isolated from the Western Desert of China.</title>
        <authorList>
            <person name="Teng C."/>
            <person name="Zhou Z."/>
            <person name="Molnar I."/>
            <person name="Li X."/>
            <person name="Tang R."/>
            <person name="Chen M."/>
            <person name="Wang L."/>
            <person name="Su S."/>
            <person name="Zhang W."/>
            <person name="Lin M."/>
        </authorList>
    </citation>
    <scope>NUCLEOTIDE SEQUENCE [LARGE SCALE GENOMIC DNA]</scope>
    <source>
        <strain evidence="3">ACCC05744</strain>
    </source>
</reference>
<dbReference type="PANTHER" id="PTHR30092:SF0">
    <property type="entry name" value="INNER MEMBRANE PROTEIN CRED"/>
    <property type="match status" value="1"/>
</dbReference>
<dbReference type="PIRSF" id="PIRSF004548">
    <property type="entry name" value="CreD"/>
    <property type="match status" value="1"/>
</dbReference>
<evidence type="ECO:0000313" key="2">
    <source>
        <dbReference type="EMBL" id="KGE13654.1"/>
    </source>
</evidence>
<evidence type="ECO:0000256" key="1">
    <source>
        <dbReference type="SAM" id="Phobius"/>
    </source>
</evidence>
<dbReference type="Pfam" id="PF06123">
    <property type="entry name" value="CreD"/>
    <property type="match status" value="1"/>
</dbReference>
<keyword evidence="1" id="KW-1133">Transmembrane helix</keyword>
<protein>
    <submittedName>
        <fullName evidence="2">Inner membrane CreD family protein</fullName>
    </submittedName>
</protein>
<name>A0A0B8T6I2_9SPHI</name>
<dbReference type="EMBL" id="JJMU01000047">
    <property type="protein sequence ID" value="KGE13654.1"/>
    <property type="molecule type" value="Genomic_DNA"/>
</dbReference>
<keyword evidence="1" id="KW-0472">Membrane</keyword>
<reference evidence="3" key="1">
    <citation type="submission" date="2014-04" db="EMBL/GenBank/DDBJ databases">
        <title>Whole-Genome optical mapping and complete genome sequence of Sphingobacterium deserti sp. nov., a new spaces isolated from desert in the west of China.</title>
        <authorList>
            <person name="Teng C."/>
            <person name="Zhou Z."/>
            <person name="Li X."/>
            <person name="Chen M."/>
            <person name="Lin M."/>
            <person name="Wang L."/>
            <person name="Su S."/>
            <person name="Zhang C."/>
            <person name="Zhang W."/>
        </authorList>
    </citation>
    <scope>NUCLEOTIDE SEQUENCE [LARGE SCALE GENOMIC DNA]</scope>
    <source>
        <strain evidence="3">ACCC05744</strain>
    </source>
</reference>
<dbReference type="PANTHER" id="PTHR30092">
    <property type="entry name" value="INNER MEMBRANE PROTEIN CRED"/>
    <property type="match status" value="1"/>
</dbReference>
<feature type="transmembrane region" description="Helical" evidence="1">
    <location>
        <begin position="31"/>
        <end position="52"/>
    </location>
</feature>
<dbReference type="RefSeq" id="WP_037499987.1">
    <property type="nucleotide sequence ID" value="NZ_JJMU01000047.1"/>
</dbReference>
<comment type="caution">
    <text evidence="2">The sequence shown here is derived from an EMBL/GenBank/DDBJ whole genome shotgun (WGS) entry which is preliminary data.</text>
</comment>
<dbReference type="NCBIfam" id="NF008712">
    <property type="entry name" value="PRK11715.1-1"/>
    <property type="match status" value="1"/>
</dbReference>
<dbReference type="Proteomes" id="UP000031802">
    <property type="component" value="Unassembled WGS sequence"/>
</dbReference>
<dbReference type="PATRIC" id="fig|1229276.3.peg.2648"/>
<keyword evidence="1" id="KW-0812">Transmembrane</keyword>
<dbReference type="GO" id="GO:0005886">
    <property type="term" value="C:plasma membrane"/>
    <property type="evidence" value="ECO:0007669"/>
    <property type="project" value="TreeGrafter"/>
</dbReference>
<feature type="transmembrane region" description="Helical" evidence="1">
    <location>
        <begin position="447"/>
        <end position="465"/>
    </location>
</feature>
<dbReference type="InterPro" id="IPR010364">
    <property type="entry name" value="Uncharacterised_IM_CreD"/>
</dbReference>
<feature type="transmembrane region" description="Helical" evidence="1">
    <location>
        <begin position="420"/>
        <end position="440"/>
    </location>
</feature>
<dbReference type="AlphaFoldDB" id="A0A0B8T6I2"/>
<feature type="transmembrane region" description="Helical" evidence="1">
    <location>
        <begin position="393"/>
        <end position="414"/>
    </location>
</feature>
<evidence type="ECO:0000313" key="3">
    <source>
        <dbReference type="Proteomes" id="UP000031802"/>
    </source>
</evidence>
<proteinExistence type="predicted"/>
<keyword evidence="3" id="KW-1185">Reference proteome</keyword>
<organism evidence="2 3">
    <name type="scientific">Sphingobacterium deserti</name>
    <dbReference type="NCBI Taxonomy" id="1229276"/>
    <lineage>
        <taxon>Bacteria</taxon>
        <taxon>Pseudomonadati</taxon>
        <taxon>Bacteroidota</taxon>
        <taxon>Sphingobacteriia</taxon>
        <taxon>Sphingobacteriales</taxon>
        <taxon>Sphingobacteriaceae</taxon>
        <taxon>Sphingobacterium</taxon>
    </lineage>
</organism>
<dbReference type="eggNOG" id="COG4452">
    <property type="taxonomic scope" value="Bacteria"/>
</dbReference>
<accession>A0A0B8T6I2</accession>
<dbReference type="STRING" id="1229276.DI53_2575"/>
<dbReference type="OrthoDB" id="9791851at2"/>
<feature type="transmembrane region" description="Helical" evidence="1">
    <location>
        <begin position="471"/>
        <end position="490"/>
    </location>
</feature>
<feature type="transmembrane region" description="Helical" evidence="1">
    <location>
        <begin position="365"/>
        <end position="386"/>
    </location>
</feature>